<dbReference type="PROSITE" id="PS51207">
    <property type="entry name" value="PXA"/>
    <property type="match status" value="1"/>
</dbReference>
<dbReference type="SMART" id="SM00313">
    <property type="entry name" value="PXA"/>
    <property type="match status" value="1"/>
</dbReference>
<feature type="domain" description="PXA" evidence="3">
    <location>
        <begin position="1"/>
        <end position="163"/>
    </location>
</feature>
<evidence type="ECO:0000313" key="4">
    <source>
        <dbReference type="EMBL" id="KAK5048842.1"/>
    </source>
</evidence>
<sequence length="163" mass="18142">LYALIAVVAKEFVHGWYSNITPDHTFVDEIVRIIAHCTRALEQRLRKADLEALLLDEIPDAITAHVHAYGVSRQSLHPGRFTSDPRLTYHTLRPHPALSPNPVETDPATVLEQQQNEAAWRRLLVEGILAVLLPTEDLENGCLRTLVTEVLSEMVIGNGIAGK</sequence>
<dbReference type="InterPro" id="IPR003114">
    <property type="entry name" value="Phox_assoc"/>
</dbReference>
<dbReference type="Pfam" id="PF02194">
    <property type="entry name" value="PXA"/>
    <property type="match status" value="1"/>
</dbReference>
<feature type="non-terminal residue" evidence="4">
    <location>
        <position position="1"/>
    </location>
</feature>
<comment type="caution">
    <text evidence="4">The sequence shown here is derived from an EMBL/GenBank/DDBJ whole genome shotgun (WGS) entry which is preliminary data.</text>
</comment>
<proteinExistence type="predicted"/>
<keyword evidence="5" id="KW-1185">Reference proteome</keyword>
<evidence type="ECO:0000256" key="1">
    <source>
        <dbReference type="ARBA" id="ARBA00004496"/>
    </source>
</evidence>
<comment type="subcellular location">
    <subcellularLocation>
        <location evidence="1">Cytoplasm</location>
    </subcellularLocation>
</comment>
<dbReference type="PANTHER" id="PTHR22999">
    <property type="entry name" value="PX SERINE/THREONINE KINASE PXK"/>
    <property type="match status" value="1"/>
</dbReference>
<evidence type="ECO:0000256" key="2">
    <source>
        <dbReference type="ARBA" id="ARBA00022490"/>
    </source>
</evidence>
<dbReference type="Proteomes" id="UP001357485">
    <property type="component" value="Unassembled WGS sequence"/>
</dbReference>
<dbReference type="EMBL" id="JAVRRA010027912">
    <property type="protein sequence ID" value="KAK5048842.1"/>
    <property type="molecule type" value="Genomic_DNA"/>
</dbReference>
<keyword evidence="2" id="KW-0963">Cytoplasm</keyword>
<accession>A0ABR0IVG3</accession>
<evidence type="ECO:0000313" key="5">
    <source>
        <dbReference type="Proteomes" id="UP001357485"/>
    </source>
</evidence>
<reference evidence="4 5" key="1">
    <citation type="submission" date="2023-08" db="EMBL/GenBank/DDBJ databases">
        <title>Black Yeasts Isolated from many extreme environments.</title>
        <authorList>
            <person name="Coleine C."/>
            <person name="Stajich J.E."/>
            <person name="Selbmann L."/>
        </authorList>
    </citation>
    <scope>NUCLEOTIDE SEQUENCE [LARGE SCALE GENOMIC DNA]</scope>
    <source>
        <strain evidence="4 5">CCFEE 536</strain>
    </source>
</reference>
<gene>
    <name evidence="4" type="ORF">LTR16_010999</name>
</gene>
<organism evidence="4 5">
    <name type="scientific">Cryomyces antarcticus</name>
    <dbReference type="NCBI Taxonomy" id="329879"/>
    <lineage>
        <taxon>Eukaryota</taxon>
        <taxon>Fungi</taxon>
        <taxon>Dikarya</taxon>
        <taxon>Ascomycota</taxon>
        <taxon>Pezizomycotina</taxon>
        <taxon>Dothideomycetes</taxon>
        <taxon>Dothideomycetes incertae sedis</taxon>
        <taxon>Cryomyces</taxon>
    </lineage>
</organism>
<dbReference type="PANTHER" id="PTHR22999:SF23">
    <property type="entry name" value="SORTING NEXIN-16"/>
    <property type="match status" value="1"/>
</dbReference>
<evidence type="ECO:0000259" key="3">
    <source>
        <dbReference type="PROSITE" id="PS51207"/>
    </source>
</evidence>
<name>A0ABR0IVG3_9PEZI</name>
<dbReference type="InterPro" id="IPR051837">
    <property type="entry name" value="SortingNexin/PXDomain-PKLike"/>
</dbReference>
<protein>
    <recommendedName>
        <fullName evidence="3">PXA domain-containing protein</fullName>
    </recommendedName>
</protein>
<feature type="non-terminal residue" evidence="4">
    <location>
        <position position="163"/>
    </location>
</feature>